<evidence type="ECO:0000313" key="5">
    <source>
        <dbReference type="Proteomes" id="UP000015354"/>
    </source>
</evidence>
<comment type="caution">
    <text evidence="4">The sequence shown here is derived from an EMBL/GenBank/DDBJ whole genome shotgun (WGS) entry which is preliminary data.</text>
</comment>
<accession>S9U280</accession>
<feature type="compositionally biased region" description="Acidic residues" evidence="3">
    <location>
        <begin position="1006"/>
        <end position="1020"/>
    </location>
</feature>
<evidence type="ECO:0000313" key="4">
    <source>
        <dbReference type="EMBL" id="EPY22934.1"/>
    </source>
</evidence>
<feature type="compositionally biased region" description="Basic and acidic residues" evidence="3">
    <location>
        <begin position="1100"/>
        <end position="1112"/>
    </location>
</feature>
<feature type="region of interest" description="Disordered" evidence="3">
    <location>
        <begin position="1006"/>
        <end position="1167"/>
    </location>
</feature>
<dbReference type="PANTHER" id="PTHR44267:SF1">
    <property type="entry name" value="WD REPEAT-CONTAINING PROTEIN 43"/>
    <property type="match status" value="1"/>
</dbReference>
<proteinExistence type="predicted"/>
<dbReference type="GO" id="GO:0000462">
    <property type="term" value="P:maturation of SSU-rRNA from tricistronic rRNA transcript (SSU-rRNA, 5.8S rRNA, LSU-rRNA)"/>
    <property type="evidence" value="ECO:0007669"/>
    <property type="project" value="TreeGrafter"/>
</dbReference>
<dbReference type="InterPro" id="IPR052414">
    <property type="entry name" value="U3_snoRNA-assoc_WDR"/>
</dbReference>
<feature type="compositionally biased region" description="Low complexity" evidence="3">
    <location>
        <begin position="1054"/>
        <end position="1065"/>
    </location>
</feature>
<feature type="compositionally biased region" description="Low complexity" evidence="3">
    <location>
        <begin position="785"/>
        <end position="794"/>
    </location>
</feature>
<dbReference type="EMBL" id="ATMH01008025">
    <property type="protein sequence ID" value="EPY22934.1"/>
    <property type="molecule type" value="Genomic_DNA"/>
</dbReference>
<dbReference type="AlphaFoldDB" id="S9U280"/>
<feature type="compositionally biased region" description="Acidic residues" evidence="3">
    <location>
        <begin position="1035"/>
        <end position="1053"/>
    </location>
</feature>
<feature type="region of interest" description="Disordered" evidence="3">
    <location>
        <begin position="770"/>
        <end position="809"/>
    </location>
</feature>
<feature type="compositionally biased region" description="Acidic residues" evidence="3">
    <location>
        <begin position="1074"/>
        <end position="1099"/>
    </location>
</feature>
<keyword evidence="2" id="KW-0539">Nucleus</keyword>
<keyword evidence="5" id="KW-1185">Reference proteome</keyword>
<dbReference type="Proteomes" id="UP000015354">
    <property type="component" value="Unassembled WGS sequence"/>
</dbReference>
<feature type="compositionally biased region" description="Acidic residues" evidence="3">
    <location>
        <begin position="984"/>
        <end position="993"/>
    </location>
</feature>
<evidence type="ECO:0000256" key="2">
    <source>
        <dbReference type="ARBA" id="ARBA00023242"/>
    </source>
</evidence>
<reference evidence="4 5" key="1">
    <citation type="journal article" date="2013" name="PLoS ONE">
        <title>Predicting the Proteins of Angomonas deanei, Strigomonas culicis and Their Respective Endosymbionts Reveals New Aspects of the Trypanosomatidae Family.</title>
        <authorList>
            <person name="Motta M.C."/>
            <person name="Martins A.C."/>
            <person name="de Souza S.S."/>
            <person name="Catta-Preta C.M."/>
            <person name="Silva R."/>
            <person name="Klein C.C."/>
            <person name="de Almeida L.G."/>
            <person name="de Lima Cunha O."/>
            <person name="Ciapina L.P."/>
            <person name="Brocchi M."/>
            <person name="Colabardini A.C."/>
            <person name="de Araujo Lima B."/>
            <person name="Machado C.R."/>
            <person name="de Almeida Soares C.M."/>
            <person name="Probst C.M."/>
            <person name="de Menezes C.B."/>
            <person name="Thompson C.E."/>
            <person name="Bartholomeu D.C."/>
            <person name="Gradia D.F."/>
            <person name="Pavoni D.P."/>
            <person name="Grisard E.C."/>
            <person name="Fantinatti-Garboggini F."/>
            <person name="Marchini F.K."/>
            <person name="Rodrigues-Luiz G.F."/>
            <person name="Wagner G."/>
            <person name="Goldman G.H."/>
            <person name="Fietto J.L."/>
            <person name="Elias M.C."/>
            <person name="Goldman M.H."/>
            <person name="Sagot M.F."/>
            <person name="Pereira M."/>
            <person name="Stoco P.H."/>
            <person name="de Mendonca-Neto R.P."/>
            <person name="Teixeira S.M."/>
            <person name="Maciel T.E."/>
            <person name="de Oliveira Mendes T.A."/>
            <person name="Urmenyi T.P."/>
            <person name="de Souza W."/>
            <person name="Schenkman S."/>
            <person name="de Vasconcelos A.T."/>
        </authorList>
    </citation>
    <scope>NUCLEOTIDE SEQUENCE [LARGE SCALE GENOMIC DNA]</scope>
</reference>
<evidence type="ECO:0000256" key="3">
    <source>
        <dbReference type="SAM" id="MobiDB-lite"/>
    </source>
</evidence>
<feature type="compositionally biased region" description="Basic and acidic residues" evidence="3">
    <location>
        <begin position="1128"/>
        <end position="1147"/>
    </location>
</feature>
<organism evidence="4 5">
    <name type="scientific">Strigomonas culicis</name>
    <dbReference type="NCBI Taxonomy" id="28005"/>
    <lineage>
        <taxon>Eukaryota</taxon>
        <taxon>Discoba</taxon>
        <taxon>Euglenozoa</taxon>
        <taxon>Kinetoplastea</taxon>
        <taxon>Metakinetoplastina</taxon>
        <taxon>Trypanosomatida</taxon>
        <taxon>Trypanosomatidae</taxon>
        <taxon>Strigomonadinae</taxon>
        <taxon>Strigomonas</taxon>
    </lineage>
</organism>
<protein>
    <submittedName>
        <fullName evidence="4">Uncharacterized protein</fullName>
    </submittedName>
</protein>
<evidence type="ECO:0000256" key="1">
    <source>
        <dbReference type="ARBA" id="ARBA00004123"/>
    </source>
</evidence>
<feature type="region of interest" description="Disordered" evidence="3">
    <location>
        <begin position="963"/>
        <end position="993"/>
    </location>
</feature>
<gene>
    <name evidence="4" type="ORF">STCU_08025</name>
</gene>
<feature type="compositionally biased region" description="Acidic residues" evidence="3">
    <location>
        <begin position="1113"/>
        <end position="1127"/>
    </location>
</feature>
<dbReference type="PANTHER" id="PTHR44267">
    <property type="entry name" value="WD REPEAT-CONTAINING PROTEIN 43"/>
    <property type="match status" value="1"/>
</dbReference>
<dbReference type="OrthoDB" id="273492at2759"/>
<feature type="region of interest" description="Disordered" evidence="3">
    <location>
        <begin position="874"/>
        <end position="899"/>
    </location>
</feature>
<dbReference type="GO" id="GO:0005730">
    <property type="term" value="C:nucleolus"/>
    <property type="evidence" value="ECO:0007669"/>
    <property type="project" value="TreeGrafter"/>
</dbReference>
<comment type="subcellular location">
    <subcellularLocation>
        <location evidence="1">Nucleus</location>
    </subcellularLocation>
</comment>
<sequence>MTERTLLLKTDFLYPYYIVGTDYPSARVFHAAASLTQEPGQGKSAHPDHGSLACVMELPPKHRSSLTTVRMTAVALGSIPSSSVSSNNKAEGAAQDADVGALRLHYAVMGLSNGAVLFHNITLDRSEEFLAVSETQKPIVSIRCVNDAHNDGDGFVFILAENNVVYVLDAKALHRGVMASFKVQTGASALAVASVQPPASDSNNNNVFRVLVAGPTSVLYHVEIQNNRHPNPAGPPSAAKSVLIGTKLLSFASQGNTVDYAWLSACVAPPGAAGRTWQCAVTACAQEGLLRVWDLLTTAAAGGAEAADTAGALGVSEKARIQHYFNPNASAQHAALVTHAQQQHTARCAWTLQCGQRMSTLSALLYPSPARQPSQETAPGAAARAYQLFLSASTFTGYTFCWTTEGTVARADGGSGGGSNADVVLPLAPNYVLYTQDTKAKLVYATLFAAPSNPTAEGPSSDGKAVSFEDDVRVGLVRGRFAFPHFETVTIASLKQEADALKRRQTTRGRAQQAPRAIAAALGFRTASNMEVVEVPASLSPAAGAPLDDATAAEEDASRTDAAQNAFQQMDAHILFIQEKYKRAQRAAMANSESFAAIVPVQAKSIKDQPLQKMTLEERLRYLTLATADDADAVEAGKPLNEAAAVMKRPLALSTVPLYQALHVQDSSAVMELLSISARSAADRKQTLLHLHIRYVLQLLLVLSQRLGVCDVGSRAAGAGREQPEDGTLVVGGGLAAISARSPILEWFHAILHYRGMELYALQQEMNGAKRTRAADRDETRPSPAAQESAGGDAAAEREKAADPLPSSAPKEFLAPIYHQYKQMSNMYDTLAVLHGRLAIFNSVRPQEKYNFFNRERQLRSSNMEMEANRMNQFQAQSRHERLSKKKQRTGGGAPMLNKTNFGGTRDDILFPVMFTEVRTQKAGARVVRVKSRLAMERKRHLRQNTDKAMYIAMRQQAALEKKKATGAADDDDPDAILNLGGGADDDDLDVDGMDLDDLEAMAAMEDEEGEEDKDDDAMIAEDQYGGRRRKGADAADDDDLDDGSSSSDDDAEFSSSSDDALSADYDAKKDLDGGLDLEGGDDDDDSDDDSDEEEEEDDNPYHHGAEKHSSDDELAEDDADSEDGEVHDDGPRHRMHPLHESMREALQEDDDETETERKKHKRIRTD</sequence>
<name>S9U280_9TRYP</name>